<evidence type="ECO:0000313" key="4">
    <source>
        <dbReference type="EMBL" id="RKP13550.1"/>
    </source>
</evidence>
<feature type="compositionally biased region" description="Low complexity" evidence="1">
    <location>
        <begin position="11"/>
        <end position="20"/>
    </location>
</feature>
<gene>
    <name evidence="4" type="ORF">BJ684DRAFT_19966</name>
</gene>
<evidence type="ECO:0000259" key="3">
    <source>
        <dbReference type="Pfam" id="PF24438"/>
    </source>
</evidence>
<accession>A0A4P9Y6R4</accession>
<dbReference type="GO" id="GO:0010508">
    <property type="term" value="P:positive regulation of autophagy"/>
    <property type="evidence" value="ECO:0007669"/>
    <property type="project" value="TreeGrafter"/>
</dbReference>
<feature type="region of interest" description="Disordered" evidence="1">
    <location>
        <begin position="1"/>
        <end position="31"/>
    </location>
</feature>
<feature type="domain" description="IML1 N-terminal fungi" evidence="3">
    <location>
        <begin position="40"/>
        <end position="156"/>
    </location>
</feature>
<reference evidence="5" key="1">
    <citation type="journal article" date="2018" name="Nat. Microbiol.">
        <title>Leveraging single-cell genomics to expand the fungal tree of life.</title>
        <authorList>
            <person name="Ahrendt S.R."/>
            <person name="Quandt C.A."/>
            <person name="Ciobanu D."/>
            <person name="Clum A."/>
            <person name="Salamov A."/>
            <person name="Andreopoulos B."/>
            <person name="Cheng J.F."/>
            <person name="Woyke T."/>
            <person name="Pelin A."/>
            <person name="Henrissat B."/>
            <person name="Reynolds N.K."/>
            <person name="Benny G.L."/>
            <person name="Smith M.E."/>
            <person name="James T.Y."/>
            <person name="Grigoriev I.V."/>
        </authorList>
    </citation>
    <scope>NUCLEOTIDE SEQUENCE [LARGE SCALE GENOMIC DNA]</scope>
</reference>
<dbReference type="InterPro" id="IPR027244">
    <property type="entry name" value="IML1"/>
</dbReference>
<evidence type="ECO:0000256" key="1">
    <source>
        <dbReference type="SAM" id="MobiDB-lite"/>
    </source>
</evidence>
<sequence>MPPALKPISHPTTPVTTPPTSRSGPIHFGHPANVGEWQTLNLWVHPPSFSEHEALIRPDALPNLQNGHILQIYQPSRDESRAGSHHYQAPTPSSPSSKSDLAPPGRKRPSQGQRRVLVMYHEPDKDLISRPSFQISLCQEIQQAFGFQSRADVLVKRVDPKSVAADFVTLTFRDQYLGRSDMWRLNRSIQGTCVYTKKRITFAGCIHTTVKEIYCQGQPTPCGYITPDTKILFRSESARFHLFLQMSREMWDFDEDGEVYFEKATSGFLPELFRRWEDASTHHVVSIILFTRVLYPTEGPDRLYCSWSGKWYRDFYKVLADCESHGRGWRESLGQLRREFVTFQQTILEQQDGGGEYVSITGSNTSAEEGNILEAVNLALTTFDRHYIDRDLVRTGLSIVVVTPGTGIFHVDKSLLRLTTERMFDTG</sequence>
<protein>
    <submittedName>
        <fullName evidence="4">Uncharacterized protein</fullName>
    </submittedName>
</protein>
<dbReference type="Proteomes" id="UP000267251">
    <property type="component" value="Unassembled WGS sequence"/>
</dbReference>
<dbReference type="InterPro" id="IPR057068">
    <property type="entry name" value="IML1_N_fung"/>
</dbReference>
<dbReference type="GO" id="GO:1904262">
    <property type="term" value="P:negative regulation of TORC1 signaling"/>
    <property type="evidence" value="ECO:0007669"/>
    <property type="project" value="TreeGrafter"/>
</dbReference>
<organism evidence="4 5">
    <name type="scientific">Piptocephalis cylindrospora</name>
    <dbReference type="NCBI Taxonomy" id="1907219"/>
    <lineage>
        <taxon>Eukaryota</taxon>
        <taxon>Fungi</taxon>
        <taxon>Fungi incertae sedis</taxon>
        <taxon>Zoopagomycota</taxon>
        <taxon>Zoopagomycotina</taxon>
        <taxon>Zoopagomycetes</taxon>
        <taxon>Zoopagales</taxon>
        <taxon>Piptocephalidaceae</taxon>
        <taxon>Piptocephalis</taxon>
    </lineage>
</organism>
<feature type="non-terminal residue" evidence="4">
    <location>
        <position position="427"/>
    </location>
</feature>
<dbReference type="PANTHER" id="PTHR13179">
    <property type="entry name" value="DEP DOMAIN CONTAINING PROTEIN 5"/>
    <property type="match status" value="1"/>
</dbReference>
<evidence type="ECO:0000259" key="2">
    <source>
        <dbReference type="Pfam" id="PF12257"/>
    </source>
</evidence>
<dbReference type="GO" id="GO:1990130">
    <property type="term" value="C:GATOR1 complex"/>
    <property type="evidence" value="ECO:0007669"/>
    <property type="project" value="TreeGrafter"/>
</dbReference>
<dbReference type="Pfam" id="PF12257">
    <property type="entry name" value="IML1"/>
    <property type="match status" value="1"/>
</dbReference>
<name>A0A4P9Y6R4_9FUNG</name>
<dbReference type="EMBL" id="KZ987993">
    <property type="protein sequence ID" value="RKP13550.1"/>
    <property type="molecule type" value="Genomic_DNA"/>
</dbReference>
<proteinExistence type="predicted"/>
<keyword evidence="5" id="KW-1185">Reference proteome</keyword>
<dbReference type="PANTHER" id="PTHR13179:SF8">
    <property type="entry name" value="GATOR COMPLEX PROTEIN DEPDC5"/>
    <property type="match status" value="1"/>
</dbReference>
<dbReference type="Pfam" id="PF24438">
    <property type="entry name" value="IML1_N_fung"/>
    <property type="match status" value="1"/>
</dbReference>
<evidence type="ECO:0000313" key="5">
    <source>
        <dbReference type="Proteomes" id="UP000267251"/>
    </source>
</evidence>
<feature type="domain" description="Vacuolar membrane-associated protein Iml1 N-terminal" evidence="2">
    <location>
        <begin position="168"/>
        <end position="427"/>
    </location>
</feature>
<dbReference type="GO" id="GO:0005096">
    <property type="term" value="F:GTPase activator activity"/>
    <property type="evidence" value="ECO:0007669"/>
    <property type="project" value="InterPro"/>
</dbReference>
<feature type="region of interest" description="Disordered" evidence="1">
    <location>
        <begin position="77"/>
        <end position="114"/>
    </location>
</feature>
<dbReference type="InterPro" id="IPR048255">
    <property type="entry name" value="IML1_N"/>
</dbReference>
<feature type="compositionally biased region" description="Polar residues" evidence="1">
    <location>
        <begin position="90"/>
        <end position="99"/>
    </location>
</feature>
<dbReference type="OrthoDB" id="39497at2759"/>
<dbReference type="AlphaFoldDB" id="A0A4P9Y6R4"/>